<comment type="caution">
    <text evidence="1">The sequence shown here is derived from an EMBL/GenBank/DDBJ whole genome shotgun (WGS) entry which is preliminary data.</text>
</comment>
<protein>
    <submittedName>
        <fullName evidence="1">Uncharacterized protein</fullName>
    </submittedName>
</protein>
<dbReference type="EMBL" id="JAAWWB010000024">
    <property type="protein sequence ID" value="KAG6753204.1"/>
    <property type="molecule type" value="Genomic_DNA"/>
</dbReference>
<proteinExistence type="predicted"/>
<sequence length="74" mass="8477">MSLEHCCLGQIMAFDLSRLILAIQPYITWLFLSCFCSCHGAAMTEVFELYVQLVQEDEWSLNEGLEGVVFRQQA</sequence>
<name>A0A8X8CH65_POPTO</name>
<reference evidence="1" key="1">
    <citation type="journal article" date="2020" name="bioRxiv">
        <title>Hybrid origin of Populus tomentosa Carr. identified through genome sequencing and phylogenomic analysis.</title>
        <authorList>
            <person name="An X."/>
            <person name="Gao K."/>
            <person name="Chen Z."/>
            <person name="Li J."/>
            <person name="Yang X."/>
            <person name="Yang X."/>
            <person name="Zhou J."/>
            <person name="Guo T."/>
            <person name="Zhao T."/>
            <person name="Huang S."/>
            <person name="Miao D."/>
            <person name="Khan W.U."/>
            <person name="Rao P."/>
            <person name="Ye M."/>
            <person name="Lei B."/>
            <person name="Liao W."/>
            <person name="Wang J."/>
            <person name="Ji L."/>
            <person name="Li Y."/>
            <person name="Guo B."/>
            <person name="Mustafa N.S."/>
            <person name="Li S."/>
            <person name="Yun Q."/>
            <person name="Keller S.R."/>
            <person name="Mao J."/>
            <person name="Zhang R."/>
            <person name="Strauss S.H."/>
        </authorList>
    </citation>
    <scope>NUCLEOTIDE SEQUENCE</scope>
    <source>
        <strain evidence="1">GM15</strain>
        <tissue evidence="1">Leaf</tissue>
    </source>
</reference>
<evidence type="ECO:0000313" key="1">
    <source>
        <dbReference type="EMBL" id="KAG6753204.1"/>
    </source>
</evidence>
<organism evidence="1 2">
    <name type="scientific">Populus tomentosa</name>
    <name type="common">Chinese white poplar</name>
    <dbReference type="NCBI Taxonomy" id="118781"/>
    <lineage>
        <taxon>Eukaryota</taxon>
        <taxon>Viridiplantae</taxon>
        <taxon>Streptophyta</taxon>
        <taxon>Embryophyta</taxon>
        <taxon>Tracheophyta</taxon>
        <taxon>Spermatophyta</taxon>
        <taxon>Magnoliopsida</taxon>
        <taxon>eudicotyledons</taxon>
        <taxon>Gunneridae</taxon>
        <taxon>Pentapetalae</taxon>
        <taxon>rosids</taxon>
        <taxon>fabids</taxon>
        <taxon>Malpighiales</taxon>
        <taxon>Salicaceae</taxon>
        <taxon>Saliceae</taxon>
        <taxon>Populus</taxon>
    </lineage>
</organism>
<dbReference type="Proteomes" id="UP000886885">
    <property type="component" value="Chromosome 12D"/>
</dbReference>
<gene>
    <name evidence="1" type="ORF">POTOM_043251</name>
</gene>
<accession>A0A8X8CH65</accession>
<keyword evidence="2" id="KW-1185">Reference proteome</keyword>
<dbReference type="AlphaFoldDB" id="A0A8X8CH65"/>
<evidence type="ECO:0000313" key="2">
    <source>
        <dbReference type="Proteomes" id="UP000886885"/>
    </source>
</evidence>